<dbReference type="HOGENOM" id="CLU_1406043_0_0_2"/>
<keyword evidence="1" id="KW-0812">Transmembrane</keyword>
<feature type="transmembrane region" description="Helical" evidence="1">
    <location>
        <begin position="52"/>
        <end position="73"/>
    </location>
</feature>
<organism evidence="2 3">
    <name type="scientific">Vulcanisaeta distributa (strain DSM 14429 / JCM 11212 / NBRC 100878 / IC-017)</name>
    <dbReference type="NCBI Taxonomy" id="572478"/>
    <lineage>
        <taxon>Archaea</taxon>
        <taxon>Thermoproteota</taxon>
        <taxon>Thermoprotei</taxon>
        <taxon>Thermoproteales</taxon>
        <taxon>Thermoproteaceae</taxon>
        <taxon>Vulcanisaeta</taxon>
    </lineage>
</organism>
<accession>E1QQ25</accession>
<evidence type="ECO:0000256" key="1">
    <source>
        <dbReference type="SAM" id="Phobius"/>
    </source>
</evidence>
<dbReference type="RefSeq" id="WP_013336122.1">
    <property type="nucleotide sequence ID" value="NC_014537.1"/>
</dbReference>
<keyword evidence="1" id="KW-1133">Transmembrane helix</keyword>
<dbReference type="eggNOG" id="arCOG13865">
    <property type="taxonomic scope" value="Archaea"/>
</dbReference>
<keyword evidence="3" id="KW-1185">Reference proteome</keyword>
<protein>
    <submittedName>
        <fullName evidence="2">Uncharacterized protein</fullName>
    </submittedName>
</protein>
<dbReference type="KEGG" id="vdi:Vdis_1008"/>
<gene>
    <name evidence="2" type="ordered locus">Vdis_1008</name>
</gene>
<name>E1QQ25_VULDI</name>
<feature type="transmembrane region" description="Helical" evidence="1">
    <location>
        <begin position="21"/>
        <end position="40"/>
    </location>
</feature>
<dbReference type="STRING" id="572478.Vdis_1008"/>
<reference evidence="3" key="2">
    <citation type="journal article" date="2010" name="Stand. Genomic Sci.">
        <title>Complete genome sequence of Vulcanisaeta distributa type strain (IC-017T).</title>
        <authorList>
            <person name="Mavromatis K."/>
            <person name="Sikorski J."/>
            <person name="Pabst E."/>
            <person name="Teshima H."/>
            <person name="Lapidus A."/>
            <person name="Lucas S."/>
            <person name="Nolan M."/>
            <person name="Glavina Del Rio T."/>
            <person name="Cheng J."/>
            <person name="Bruce D."/>
            <person name="Goodwin L."/>
            <person name="Pitluck S."/>
            <person name="Liolios K."/>
            <person name="Ivanova N."/>
            <person name="Mikhailova N."/>
            <person name="Pati A."/>
            <person name="Chen A."/>
            <person name="Palaniappan K."/>
            <person name="Land M."/>
            <person name="Hauser L."/>
            <person name="Chang Y."/>
            <person name="Jeffries C."/>
            <person name="Rohde M."/>
            <person name="Spring S."/>
            <person name="Goker M."/>
            <person name="Wirth R."/>
            <person name="Woyke T."/>
            <person name="Bristow J."/>
            <person name="Eisen J."/>
            <person name="Markowitz V."/>
            <person name="Hugenholtz P."/>
            <person name="Klenk H."/>
            <person name="Kyrpides N."/>
        </authorList>
    </citation>
    <scope>NUCLEOTIDE SEQUENCE [LARGE SCALE GENOMIC DNA]</scope>
    <source>
        <strain evidence="3">DSM 14429 / JCM 11212 / NBRC 100878 / IC-017</strain>
    </source>
</reference>
<reference evidence="2 3" key="1">
    <citation type="journal article" date="2010" name="Stand. Genomic Sci.">
        <title>Complete genome sequence of Vulcanisaeta distributa type strain (IC-017).</title>
        <authorList>
            <person name="Mavromatis K."/>
            <person name="Sikorski J."/>
            <person name="Pabst E."/>
            <person name="Teshima H."/>
            <person name="Lapidus A."/>
            <person name="Lucas S."/>
            <person name="Nolan M."/>
            <person name="Glavina Del Rio T."/>
            <person name="Cheng J.F."/>
            <person name="Bruce D."/>
            <person name="Goodwin L."/>
            <person name="Pitluck S."/>
            <person name="Liolios K."/>
            <person name="Ivanova N."/>
            <person name="Mikhailova N."/>
            <person name="Pati A."/>
            <person name="Chen A."/>
            <person name="Palaniappan K."/>
            <person name="Land M."/>
            <person name="Hauser L."/>
            <person name="Chang Y.J."/>
            <person name="Jeffries C.D."/>
            <person name="Rohde M."/>
            <person name="Spring S."/>
            <person name="Goker M."/>
            <person name="Wirth R."/>
            <person name="Woyke T."/>
            <person name="Bristow J."/>
            <person name="Eisen J.A."/>
            <person name="Markowitz V."/>
            <person name="Hugenholtz P."/>
            <person name="Klenk H.P."/>
            <person name="Kyrpides N.C."/>
        </authorList>
    </citation>
    <scope>NUCLEOTIDE SEQUENCE [LARGE SCALE GENOMIC DNA]</scope>
    <source>
        <strain evidence="3">DSM 14429 / JCM 11212 / NBRC 100878 / IC-017</strain>
    </source>
</reference>
<evidence type="ECO:0000313" key="3">
    <source>
        <dbReference type="Proteomes" id="UP000006681"/>
    </source>
</evidence>
<keyword evidence="1" id="KW-0472">Membrane</keyword>
<evidence type="ECO:0000313" key="2">
    <source>
        <dbReference type="EMBL" id="ADN50397.1"/>
    </source>
</evidence>
<dbReference type="AlphaFoldDB" id="E1QQ25"/>
<dbReference type="GeneID" id="9751938"/>
<sequence>MGEPILRVRSAPINLTSYVMNPLIIALAWVLLDIIMFILVPRTLLSMLLSQVGWFMIILIFQLLFLTILVGSIRKAMRMIKWSRYLITELTIYNDHVVFLTRNNNEYRMSIEDFNPCIIEYIPPAQASPPPPPPMPPPTLVPYTYGPGAFIIRISHDAEEYFLFIMTYQYPELKDAMVKIKKSLDWCSDYLKPRRKMWRFMG</sequence>
<dbReference type="Proteomes" id="UP000006681">
    <property type="component" value="Chromosome"/>
</dbReference>
<dbReference type="EMBL" id="CP002100">
    <property type="protein sequence ID" value="ADN50397.1"/>
    <property type="molecule type" value="Genomic_DNA"/>
</dbReference>
<proteinExistence type="predicted"/>